<dbReference type="Gene3D" id="3.40.190.10">
    <property type="entry name" value="Periplasmic binding protein-like II"/>
    <property type="match status" value="1"/>
</dbReference>
<dbReference type="PIRSF" id="PIRSF017082">
    <property type="entry name" value="YflP"/>
    <property type="match status" value="1"/>
</dbReference>
<protein>
    <submittedName>
        <fullName evidence="2">Tripartite-type tricarboxylate transporter, receptor component TctC</fullName>
    </submittedName>
</protein>
<dbReference type="InterPro" id="IPR005064">
    <property type="entry name" value="BUG"/>
</dbReference>
<name>A0A1M5X9H0_9BURK</name>
<evidence type="ECO:0000313" key="2">
    <source>
        <dbReference type="EMBL" id="SHH96497.1"/>
    </source>
</evidence>
<organism evidence="2 3">
    <name type="scientific">Pollutimonas bauzanensis</name>
    <dbReference type="NCBI Taxonomy" id="658167"/>
    <lineage>
        <taxon>Bacteria</taxon>
        <taxon>Pseudomonadati</taxon>
        <taxon>Pseudomonadota</taxon>
        <taxon>Betaproteobacteria</taxon>
        <taxon>Burkholderiales</taxon>
        <taxon>Alcaligenaceae</taxon>
        <taxon>Pollutimonas</taxon>
    </lineage>
</organism>
<dbReference type="CDD" id="cd07012">
    <property type="entry name" value="PBP2_Bug_TTT"/>
    <property type="match status" value="1"/>
</dbReference>
<dbReference type="Pfam" id="PF03401">
    <property type="entry name" value="TctC"/>
    <property type="match status" value="1"/>
</dbReference>
<proteinExistence type="inferred from homology"/>
<dbReference type="AlphaFoldDB" id="A0A1M5X9H0"/>
<dbReference type="STRING" id="658167.SAMN04488135_106245"/>
<dbReference type="PANTHER" id="PTHR42928">
    <property type="entry name" value="TRICARBOXYLATE-BINDING PROTEIN"/>
    <property type="match status" value="1"/>
</dbReference>
<keyword evidence="2" id="KW-0675">Receptor</keyword>
<reference evidence="2 3" key="1">
    <citation type="submission" date="2016-11" db="EMBL/GenBank/DDBJ databases">
        <authorList>
            <person name="Jaros S."/>
            <person name="Januszkiewicz K."/>
            <person name="Wedrychowicz H."/>
        </authorList>
    </citation>
    <scope>NUCLEOTIDE SEQUENCE [LARGE SCALE GENOMIC DNA]</scope>
    <source>
        <strain evidence="2 3">CGMCC 1.10190</strain>
    </source>
</reference>
<sequence>MIARVLAPSLGEKLGTTVVVENRAGANGTIGANHVAKSKPDGHTLLLSSLSPMVLSPQTMSKPPYQSVSDFAAINMVGLAPEAIALGPNLKIKTLKELLVYASKNQVTLASSGVGGLPHLTIELLKQASEGNIVHVAYKGAGPAITDTLGGHTDGIVMDLPPLYSLIKDNRLHALAVTSETRSKFLPDLPTAMEELSNFNVVNWVGVFAPANTSSQVITRIDAAIKEIVAADDFQKKLTDVAMMPSTMSGPAAFQNYFNGEYMRWGAVLKESAVAMQD</sequence>
<comment type="similarity">
    <text evidence="1">Belongs to the UPF0065 (bug) family.</text>
</comment>
<accession>A0A1M5X9H0</accession>
<dbReference type="Proteomes" id="UP000184226">
    <property type="component" value="Unassembled WGS sequence"/>
</dbReference>
<dbReference type="EMBL" id="FQXE01000006">
    <property type="protein sequence ID" value="SHH96497.1"/>
    <property type="molecule type" value="Genomic_DNA"/>
</dbReference>
<evidence type="ECO:0000256" key="1">
    <source>
        <dbReference type="ARBA" id="ARBA00006987"/>
    </source>
</evidence>
<keyword evidence="3" id="KW-1185">Reference proteome</keyword>
<dbReference type="SUPFAM" id="SSF53850">
    <property type="entry name" value="Periplasmic binding protein-like II"/>
    <property type="match status" value="1"/>
</dbReference>
<gene>
    <name evidence="2" type="ORF">SAMN04488135_106245</name>
</gene>
<evidence type="ECO:0000313" key="3">
    <source>
        <dbReference type="Proteomes" id="UP000184226"/>
    </source>
</evidence>
<dbReference type="PANTHER" id="PTHR42928:SF5">
    <property type="entry name" value="BLR1237 PROTEIN"/>
    <property type="match status" value="1"/>
</dbReference>
<dbReference type="Gene3D" id="3.40.190.150">
    <property type="entry name" value="Bordetella uptake gene, domain 1"/>
    <property type="match status" value="1"/>
</dbReference>
<dbReference type="InterPro" id="IPR042100">
    <property type="entry name" value="Bug_dom1"/>
</dbReference>